<proteinExistence type="predicted"/>
<dbReference type="GeneID" id="66109148"/>
<evidence type="ECO:0000313" key="3">
    <source>
        <dbReference type="Proteomes" id="UP000812287"/>
    </source>
</evidence>
<keyword evidence="1" id="KW-1133">Transmembrane helix</keyword>
<keyword evidence="1" id="KW-0812">Transmembrane</keyword>
<protein>
    <submittedName>
        <fullName evidence="2">Uncharacterized protein</fullName>
    </submittedName>
</protein>
<dbReference type="AlphaFoldDB" id="A0A9P7VMV7"/>
<evidence type="ECO:0000313" key="2">
    <source>
        <dbReference type="EMBL" id="KAG7443453.1"/>
    </source>
</evidence>
<name>A0A9P7VMV7_9AGAR</name>
<keyword evidence="1" id="KW-0472">Membrane</keyword>
<reference evidence="2" key="1">
    <citation type="submission" date="2020-11" db="EMBL/GenBank/DDBJ databases">
        <title>Adaptations for nitrogen fixation in a non-lichenized fungal sporocarp promotes dispersal by wood-feeding termites.</title>
        <authorList>
            <consortium name="DOE Joint Genome Institute"/>
            <person name="Koch R.A."/>
            <person name="Yoon G."/>
            <person name="Arayal U."/>
            <person name="Lail K."/>
            <person name="Amirebrahimi M."/>
            <person name="Labutti K."/>
            <person name="Lipzen A."/>
            <person name="Riley R."/>
            <person name="Barry K."/>
            <person name="Henrissat B."/>
            <person name="Grigoriev I.V."/>
            <person name="Herr J.R."/>
            <person name="Aime M.C."/>
        </authorList>
    </citation>
    <scope>NUCLEOTIDE SEQUENCE</scope>
    <source>
        <strain evidence="2">MCA 3950</strain>
    </source>
</reference>
<dbReference type="OrthoDB" id="2535105at2759"/>
<sequence>MDCIQVAFLWMLDTLHIALSTHAFYFYLVESFGKDLALFIVIWSFPVTVFPRLVDL</sequence>
<dbReference type="Proteomes" id="UP000812287">
    <property type="component" value="Unassembled WGS sequence"/>
</dbReference>
<dbReference type="EMBL" id="MU250545">
    <property type="protein sequence ID" value="KAG7443453.1"/>
    <property type="molecule type" value="Genomic_DNA"/>
</dbReference>
<comment type="caution">
    <text evidence="2">The sequence shown here is derived from an EMBL/GenBank/DDBJ whole genome shotgun (WGS) entry which is preliminary data.</text>
</comment>
<dbReference type="RefSeq" id="XP_043036953.1">
    <property type="nucleotide sequence ID" value="XM_043186851.1"/>
</dbReference>
<gene>
    <name evidence="2" type="ORF">BT62DRAFT_935073</name>
</gene>
<keyword evidence="3" id="KW-1185">Reference proteome</keyword>
<organism evidence="2 3">
    <name type="scientific">Guyanagaster necrorhizus</name>
    <dbReference type="NCBI Taxonomy" id="856835"/>
    <lineage>
        <taxon>Eukaryota</taxon>
        <taxon>Fungi</taxon>
        <taxon>Dikarya</taxon>
        <taxon>Basidiomycota</taxon>
        <taxon>Agaricomycotina</taxon>
        <taxon>Agaricomycetes</taxon>
        <taxon>Agaricomycetidae</taxon>
        <taxon>Agaricales</taxon>
        <taxon>Marasmiineae</taxon>
        <taxon>Physalacriaceae</taxon>
        <taxon>Guyanagaster</taxon>
    </lineage>
</organism>
<accession>A0A9P7VMV7</accession>
<feature type="transmembrane region" description="Helical" evidence="1">
    <location>
        <begin position="6"/>
        <end position="29"/>
    </location>
</feature>
<evidence type="ECO:0000256" key="1">
    <source>
        <dbReference type="SAM" id="Phobius"/>
    </source>
</evidence>